<feature type="active site" evidence="6">
    <location>
        <position position="82"/>
    </location>
</feature>
<keyword evidence="4" id="KW-0414">Isoprene biosynthesis</keyword>
<feature type="active site" evidence="6">
    <location>
        <position position="128"/>
    </location>
</feature>
<protein>
    <recommendedName>
        <fullName evidence="3">isopentenyl-diphosphate Delta-isomerase</fullName>
        <ecNumber evidence="3">5.3.3.2</ecNumber>
    </recommendedName>
</protein>
<name>A0AAW5R4S2_9HYPH</name>
<accession>A0AAW5R4S2</accession>
<dbReference type="InterPro" id="IPR000086">
    <property type="entry name" value="NUDIX_hydrolase_dom"/>
</dbReference>
<comment type="pathway">
    <text evidence="1">Isoprenoid biosynthesis; dimethylallyl diphosphate biosynthesis; dimethylallyl diphosphate from isopentenyl diphosphate: step 1/1.</text>
</comment>
<dbReference type="PANTHER" id="PTHR10885:SF0">
    <property type="entry name" value="ISOPENTENYL-DIPHOSPHATE DELTA-ISOMERASE"/>
    <property type="match status" value="1"/>
</dbReference>
<keyword evidence="5" id="KW-0413">Isomerase</keyword>
<sequence>MTAPPRLDPNERTRPRPADADDVIVAIDADGMRRQIGKLDAHLHNIRHMAVSIFVFRDGKLLLQKRAAGKYHSPHLWANTCCSHPRWDESADDCADRRLREELGFSVVLQPFGIVEYQAPVGDLYENEIVHRFHGRLPADGPPVVPDPEEVEEIAWMSLYEIETDIAARPDAYAPWFRIYMREHRGELDDLAGAT</sequence>
<gene>
    <name evidence="9" type="ORF">MUB46_19870</name>
</gene>
<dbReference type="GO" id="GO:0005737">
    <property type="term" value="C:cytoplasm"/>
    <property type="evidence" value="ECO:0007669"/>
    <property type="project" value="TreeGrafter"/>
</dbReference>
<comment type="caution">
    <text evidence="9">The sequence shown here is derived from an EMBL/GenBank/DDBJ whole genome shotgun (WGS) entry which is preliminary data.</text>
</comment>
<evidence type="ECO:0000256" key="4">
    <source>
        <dbReference type="ARBA" id="ARBA00023229"/>
    </source>
</evidence>
<evidence type="ECO:0000259" key="8">
    <source>
        <dbReference type="PROSITE" id="PS51462"/>
    </source>
</evidence>
<organism evidence="9 10">
    <name type="scientific">Microbaculum marinisediminis</name>
    <dbReference type="NCBI Taxonomy" id="2931392"/>
    <lineage>
        <taxon>Bacteria</taxon>
        <taxon>Pseudomonadati</taxon>
        <taxon>Pseudomonadota</taxon>
        <taxon>Alphaproteobacteria</taxon>
        <taxon>Hyphomicrobiales</taxon>
        <taxon>Tepidamorphaceae</taxon>
        <taxon>Microbaculum</taxon>
    </lineage>
</organism>
<reference evidence="9 10" key="1">
    <citation type="submission" date="2022-04" db="EMBL/GenBank/DDBJ databases">
        <authorList>
            <person name="Ye Y.-Q."/>
            <person name="Du Z.-J."/>
        </authorList>
    </citation>
    <scope>NUCLEOTIDE SEQUENCE [LARGE SCALE GENOMIC DNA]</scope>
    <source>
        <strain evidence="9 10">A6E488</strain>
    </source>
</reference>
<dbReference type="PIRSF" id="PIRSF018427">
    <property type="entry name" value="Isopntndiph_ism"/>
    <property type="match status" value="1"/>
</dbReference>
<feature type="compositionally biased region" description="Basic and acidic residues" evidence="7">
    <location>
        <begin position="8"/>
        <end position="19"/>
    </location>
</feature>
<dbReference type="Proteomes" id="UP001320898">
    <property type="component" value="Unassembled WGS sequence"/>
</dbReference>
<dbReference type="PANTHER" id="PTHR10885">
    <property type="entry name" value="ISOPENTENYL-DIPHOSPHATE DELTA-ISOMERASE"/>
    <property type="match status" value="1"/>
</dbReference>
<evidence type="ECO:0000313" key="9">
    <source>
        <dbReference type="EMBL" id="MCT8974129.1"/>
    </source>
</evidence>
<dbReference type="InterPro" id="IPR011876">
    <property type="entry name" value="IsopentenylPP_isomerase_typ1"/>
</dbReference>
<dbReference type="AlphaFoldDB" id="A0AAW5R4S2"/>
<evidence type="ECO:0000256" key="1">
    <source>
        <dbReference type="ARBA" id="ARBA00004826"/>
    </source>
</evidence>
<evidence type="ECO:0000256" key="3">
    <source>
        <dbReference type="ARBA" id="ARBA00012057"/>
    </source>
</evidence>
<proteinExistence type="inferred from homology"/>
<dbReference type="GO" id="GO:0004452">
    <property type="term" value="F:isopentenyl-diphosphate delta-isomerase activity"/>
    <property type="evidence" value="ECO:0007669"/>
    <property type="project" value="UniProtKB-EC"/>
</dbReference>
<feature type="region of interest" description="Disordered" evidence="7">
    <location>
        <begin position="1"/>
        <end position="20"/>
    </location>
</feature>
<dbReference type="InterPro" id="IPR015797">
    <property type="entry name" value="NUDIX_hydrolase-like_dom_sf"/>
</dbReference>
<feature type="domain" description="Nudix hydrolase" evidence="8">
    <location>
        <begin position="46"/>
        <end position="179"/>
    </location>
</feature>
<dbReference type="CDD" id="cd02885">
    <property type="entry name" value="NUDIX_IPP_Isomerase"/>
    <property type="match status" value="1"/>
</dbReference>
<dbReference type="EMBL" id="JALIDZ010000010">
    <property type="protein sequence ID" value="MCT8974129.1"/>
    <property type="molecule type" value="Genomic_DNA"/>
</dbReference>
<evidence type="ECO:0000256" key="7">
    <source>
        <dbReference type="SAM" id="MobiDB-lite"/>
    </source>
</evidence>
<dbReference type="GO" id="GO:0009240">
    <property type="term" value="P:isopentenyl diphosphate biosynthetic process"/>
    <property type="evidence" value="ECO:0007669"/>
    <property type="project" value="TreeGrafter"/>
</dbReference>
<dbReference type="Gene3D" id="3.90.79.10">
    <property type="entry name" value="Nucleoside Triphosphate Pyrophosphohydrolase"/>
    <property type="match status" value="1"/>
</dbReference>
<dbReference type="PROSITE" id="PS51462">
    <property type="entry name" value="NUDIX"/>
    <property type="match status" value="1"/>
</dbReference>
<evidence type="ECO:0000256" key="2">
    <source>
        <dbReference type="ARBA" id="ARBA00007579"/>
    </source>
</evidence>
<comment type="similarity">
    <text evidence="2">Belongs to the IPP isomerase type 1 family.</text>
</comment>
<dbReference type="SUPFAM" id="SSF55811">
    <property type="entry name" value="Nudix"/>
    <property type="match status" value="1"/>
</dbReference>
<evidence type="ECO:0000313" key="10">
    <source>
        <dbReference type="Proteomes" id="UP001320898"/>
    </source>
</evidence>
<evidence type="ECO:0000256" key="6">
    <source>
        <dbReference type="PIRSR" id="PIRSR018427-1"/>
    </source>
</evidence>
<dbReference type="RefSeq" id="WP_261617711.1">
    <property type="nucleotide sequence ID" value="NZ_JALIDZ010000010.1"/>
</dbReference>
<dbReference type="Pfam" id="PF00293">
    <property type="entry name" value="NUDIX"/>
    <property type="match status" value="1"/>
</dbReference>
<keyword evidence="10" id="KW-1185">Reference proteome</keyword>
<evidence type="ECO:0000256" key="5">
    <source>
        <dbReference type="ARBA" id="ARBA00023235"/>
    </source>
</evidence>
<dbReference type="EC" id="5.3.3.2" evidence="3"/>